<protein>
    <recommendedName>
        <fullName evidence="6">Ribosomal RNA small subunit methyltransferase G</fullName>
        <ecNumber evidence="6">2.1.1.-</ecNumber>
    </recommendedName>
    <alternativeName>
        <fullName evidence="6">16S rRNA 7-methylguanosine methyltransferase</fullName>
        <shortName evidence="6">16S rRNA m7G methyltransferase</shortName>
    </alternativeName>
</protein>
<evidence type="ECO:0000256" key="4">
    <source>
        <dbReference type="ARBA" id="ARBA00022679"/>
    </source>
</evidence>
<dbReference type="Gene3D" id="3.40.50.150">
    <property type="entry name" value="Vaccinia Virus protein VP39"/>
    <property type="match status" value="1"/>
</dbReference>
<feature type="region of interest" description="Disordered" evidence="7">
    <location>
        <begin position="202"/>
        <end position="232"/>
    </location>
</feature>
<organism evidence="8 9">
    <name type="scientific">Motilibacter peucedani</name>
    <dbReference type="NCBI Taxonomy" id="598650"/>
    <lineage>
        <taxon>Bacteria</taxon>
        <taxon>Bacillati</taxon>
        <taxon>Actinomycetota</taxon>
        <taxon>Actinomycetes</taxon>
        <taxon>Motilibacterales</taxon>
        <taxon>Motilibacteraceae</taxon>
        <taxon>Motilibacter</taxon>
    </lineage>
</organism>
<keyword evidence="1 6" id="KW-0963">Cytoplasm</keyword>
<dbReference type="EC" id="2.1.1.-" evidence="6"/>
<dbReference type="NCBIfam" id="TIGR00138">
    <property type="entry name" value="rsmG_gidB"/>
    <property type="match status" value="1"/>
</dbReference>
<evidence type="ECO:0000256" key="2">
    <source>
        <dbReference type="ARBA" id="ARBA00022552"/>
    </source>
</evidence>
<dbReference type="SUPFAM" id="SSF53335">
    <property type="entry name" value="S-adenosyl-L-methionine-dependent methyltransferases"/>
    <property type="match status" value="1"/>
</dbReference>
<dbReference type="AlphaFoldDB" id="A0A420XU56"/>
<accession>A0A420XU56</accession>
<reference evidence="8 9" key="1">
    <citation type="submission" date="2018-10" db="EMBL/GenBank/DDBJ databases">
        <title>Genomic Encyclopedia of Archaeal and Bacterial Type Strains, Phase II (KMG-II): from individual species to whole genera.</title>
        <authorList>
            <person name="Goeker M."/>
        </authorList>
    </citation>
    <scope>NUCLEOTIDE SEQUENCE [LARGE SCALE GENOMIC DNA]</scope>
    <source>
        <strain evidence="8 9">RP-AC37</strain>
    </source>
</reference>
<feature type="binding site" evidence="6">
    <location>
        <position position="68"/>
    </location>
    <ligand>
        <name>S-adenosyl-L-methionine</name>
        <dbReference type="ChEBI" id="CHEBI:59789"/>
    </ligand>
</feature>
<dbReference type="CDD" id="cd02440">
    <property type="entry name" value="AdoMet_MTases"/>
    <property type="match status" value="1"/>
</dbReference>
<comment type="function">
    <text evidence="6">Specifically methylates the N7 position of a guanine in 16S rRNA.</text>
</comment>
<sequence length="232" mass="24258">MAAQVFGDRTALASRYHAWLAGAGVERGLLGPREVPRLWERHILNSVAVAELVGQGASVVDIGAGAGLPGIPLALRRPDLQITLVEPLLRRATFLDEVVADLELGNVVVRRARAEELPRAAWSVATARAVAPLGKLAGWLLPLVVPGGLVAALKGASAAEELERDAAVLRRLGATTLAVREVGGVDGIPVATAVTMLRALEPARLPSRGARSNPRPASRSGPNRPRGGRPRG</sequence>
<feature type="binding site" evidence="6">
    <location>
        <begin position="114"/>
        <end position="115"/>
    </location>
    <ligand>
        <name>S-adenosyl-L-methionine</name>
        <dbReference type="ChEBI" id="CHEBI:59789"/>
    </ligand>
</feature>
<dbReference type="PANTHER" id="PTHR31760">
    <property type="entry name" value="S-ADENOSYL-L-METHIONINE-DEPENDENT METHYLTRANSFERASES SUPERFAMILY PROTEIN"/>
    <property type="match status" value="1"/>
</dbReference>
<comment type="caution">
    <text evidence="8">The sequence shown here is derived from an EMBL/GenBank/DDBJ whole genome shotgun (WGS) entry which is preliminary data.</text>
</comment>
<dbReference type="Pfam" id="PF02527">
    <property type="entry name" value="GidB"/>
    <property type="match status" value="1"/>
</dbReference>
<keyword evidence="4 6" id="KW-0808">Transferase</keyword>
<feature type="compositionally biased region" description="Low complexity" evidence="7">
    <location>
        <begin position="206"/>
        <end position="225"/>
    </location>
</feature>
<evidence type="ECO:0000313" key="8">
    <source>
        <dbReference type="EMBL" id="RKS80364.1"/>
    </source>
</evidence>
<dbReference type="Proteomes" id="UP000281955">
    <property type="component" value="Unassembled WGS sequence"/>
</dbReference>
<dbReference type="GO" id="GO:0005829">
    <property type="term" value="C:cytosol"/>
    <property type="evidence" value="ECO:0007669"/>
    <property type="project" value="TreeGrafter"/>
</dbReference>
<keyword evidence="5 6" id="KW-0949">S-adenosyl-L-methionine</keyword>
<evidence type="ECO:0000256" key="1">
    <source>
        <dbReference type="ARBA" id="ARBA00022490"/>
    </source>
</evidence>
<keyword evidence="9" id="KW-1185">Reference proteome</keyword>
<keyword evidence="2 6" id="KW-0698">rRNA processing</keyword>
<dbReference type="HAMAP" id="MF_00074">
    <property type="entry name" value="16SrRNA_methyltr_G"/>
    <property type="match status" value="1"/>
</dbReference>
<evidence type="ECO:0000256" key="7">
    <source>
        <dbReference type="SAM" id="MobiDB-lite"/>
    </source>
</evidence>
<gene>
    <name evidence="6" type="primary">rsmG</name>
    <name evidence="8" type="ORF">CLV35_0795</name>
</gene>
<comment type="similarity">
    <text evidence="6">Belongs to the methyltransferase superfamily. RNA methyltransferase RsmG family.</text>
</comment>
<evidence type="ECO:0000313" key="9">
    <source>
        <dbReference type="Proteomes" id="UP000281955"/>
    </source>
</evidence>
<dbReference type="EMBL" id="RBWV01000009">
    <property type="protein sequence ID" value="RKS80364.1"/>
    <property type="molecule type" value="Genomic_DNA"/>
</dbReference>
<evidence type="ECO:0000256" key="6">
    <source>
        <dbReference type="HAMAP-Rule" id="MF_00074"/>
    </source>
</evidence>
<dbReference type="PANTHER" id="PTHR31760:SF0">
    <property type="entry name" value="S-ADENOSYL-L-METHIONINE-DEPENDENT METHYLTRANSFERASES SUPERFAMILY PROTEIN"/>
    <property type="match status" value="1"/>
</dbReference>
<dbReference type="FunCoup" id="A0A420XU56">
    <property type="interactions" value="26"/>
</dbReference>
<dbReference type="InterPro" id="IPR029063">
    <property type="entry name" value="SAM-dependent_MTases_sf"/>
</dbReference>
<proteinExistence type="inferred from homology"/>
<name>A0A420XU56_9ACTN</name>
<comment type="caution">
    <text evidence="6">Lacks conserved residue(s) required for the propagation of feature annotation.</text>
</comment>
<dbReference type="InterPro" id="IPR003682">
    <property type="entry name" value="rRNA_ssu_MeTfrase_G"/>
</dbReference>
<feature type="binding site" evidence="6">
    <location>
        <position position="128"/>
    </location>
    <ligand>
        <name>S-adenosyl-L-methionine</name>
        <dbReference type="ChEBI" id="CHEBI:59789"/>
    </ligand>
</feature>
<feature type="binding site" evidence="6">
    <location>
        <position position="63"/>
    </location>
    <ligand>
        <name>S-adenosyl-L-methionine</name>
        <dbReference type="ChEBI" id="CHEBI:59789"/>
    </ligand>
</feature>
<comment type="subcellular location">
    <subcellularLocation>
        <location evidence="6">Cytoplasm</location>
    </subcellularLocation>
</comment>
<evidence type="ECO:0000256" key="5">
    <source>
        <dbReference type="ARBA" id="ARBA00022691"/>
    </source>
</evidence>
<evidence type="ECO:0000256" key="3">
    <source>
        <dbReference type="ARBA" id="ARBA00022603"/>
    </source>
</evidence>
<dbReference type="InParanoid" id="A0A420XU56"/>
<keyword evidence="3 6" id="KW-0489">Methyltransferase</keyword>
<dbReference type="GO" id="GO:0070043">
    <property type="term" value="F:rRNA (guanine-N7-)-methyltransferase activity"/>
    <property type="evidence" value="ECO:0007669"/>
    <property type="project" value="UniProtKB-UniRule"/>
</dbReference>